<sequence length="293" mass="32438">MNVGRFSRLVPSATRLARTLITDASQTPSSSFLRPIGSVTRKIAPSAGVQGTLNWPEPQALKAVNPLAPSVEALMVDFETSAPLEILSVPRPVLASPVRSDIIHRVVTYERNLRRQGTHNSRTRSEVRGSTRKITPQKGLGMARHGTKRVPQFVGGSKAHGPVPRSHAIEIQRKVWLMGLRSVLAAKYAQDQLVVVDNLQIESHKTRDLGRILTQNGWMPLPSTGQNASIMLMPLMEDGVQEELKNLELASRNLPGVEIMNAKDAEVYEILRHDYLILDRKALDLLQNILLPL</sequence>
<dbReference type="Proteomes" id="UP001150603">
    <property type="component" value="Unassembled WGS sequence"/>
</dbReference>
<name>A0ACC1J5X7_9FUNG</name>
<evidence type="ECO:0000313" key="1">
    <source>
        <dbReference type="EMBL" id="KAJ1938753.1"/>
    </source>
</evidence>
<evidence type="ECO:0000313" key="2">
    <source>
        <dbReference type="Proteomes" id="UP001150603"/>
    </source>
</evidence>
<gene>
    <name evidence="1" type="primary">yml6</name>
    <name evidence="1" type="ORF">FBU59_004343</name>
</gene>
<proteinExistence type="predicted"/>
<reference evidence="1" key="1">
    <citation type="submission" date="2022-07" db="EMBL/GenBank/DDBJ databases">
        <title>Phylogenomic reconstructions and comparative analyses of Kickxellomycotina fungi.</title>
        <authorList>
            <person name="Reynolds N.K."/>
            <person name="Stajich J.E."/>
            <person name="Barry K."/>
            <person name="Grigoriev I.V."/>
            <person name="Crous P."/>
            <person name="Smith M.E."/>
        </authorList>
    </citation>
    <scope>NUCLEOTIDE SEQUENCE</scope>
    <source>
        <strain evidence="1">NRRL 5244</strain>
    </source>
</reference>
<organism evidence="1 2">
    <name type="scientific">Linderina macrospora</name>
    <dbReference type="NCBI Taxonomy" id="4868"/>
    <lineage>
        <taxon>Eukaryota</taxon>
        <taxon>Fungi</taxon>
        <taxon>Fungi incertae sedis</taxon>
        <taxon>Zoopagomycota</taxon>
        <taxon>Kickxellomycotina</taxon>
        <taxon>Kickxellomycetes</taxon>
        <taxon>Kickxellales</taxon>
        <taxon>Kickxellaceae</taxon>
        <taxon>Linderina</taxon>
    </lineage>
</organism>
<accession>A0ACC1J5X7</accession>
<keyword evidence="1" id="KW-0687">Ribonucleoprotein</keyword>
<keyword evidence="2" id="KW-1185">Reference proteome</keyword>
<keyword evidence="1" id="KW-0689">Ribosomal protein</keyword>
<protein>
    <submittedName>
        <fullName evidence="1">54S ribosomal protein yml6, mitochondrial</fullName>
    </submittedName>
</protein>
<dbReference type="EMBL" id="JANBPW010003067">
    <property type="protein sequence ID" value="KAJ1938753.1"/>
    <property type="molecule type" value="Genomic_DNA"/>
</dbReference>
<comment type="caution">
    <text evidence="1">The sequence shown here is derived from an EMBL/GenBank/DDBJ whole genome shotgun (WGS) entry which is preliminary data.</text>
</comment>